<accession>A0AC60Q9T0</accession>
<proteinExistence type="predicted"/>
<evidence type="ECO:0000313" key="1">
    <source>
        <dbReference type="EMBL" id="KAG0430450.1"/>
    </source>
</evidence>
<organism evidence="1 2">
    <name type="scientific">Ixodes persulcatus</name>
    <name type="common">Taiga tick</name>
    <dbReference type="NCBI Taxonomy" id="34615"/>
    <lineage>
        <taxon>Eukaryota</taxon>
        <taxon>Metazoa</taxon>
        <taxon>Ecdysozoa</taxon>
        <taxon>Arthropoda</taxon>
        <taxon>Chelicerata</taxon>
        <taxon>Arachnida</taxon>
        <taxon>Acari</taxon>
        <taxon>Parasitiformes</taxon>
        <taxon>Ixodida</taxon>
        <taxon>Ixodoidea</taxon>
        <taxon>Ixodidae</taxon>
        <taxon>Ixodinae</taxon>
        <taxon>Ixodes</taxon>
    </lineage>
</organism>
<name>A0AC60Q9T0_IXOPE</name>
<dbReference type="EMBL" id="JABSTQ010009321">
    <property type="protein sequence ID" value="KAG0430450.1"/>
    <property type="molecule type" value="Genomic_DNA"/>
</dbReference>
<evidence type="ECO:0000313" key="2">
    <source>
        <dbReference type="Proteomes" id="UP000805193"/>
    </source>
</evidence>
<comment type="caution">
    <text evidence="1">The sequence shown here is derived from an EMBL/GenBank/DDBJ whole genome shotgun (WGS) entry which is preliminary data.</text>
</comment>
<dbReference type="Proteomes" id="UP000805193">
    <property type="component" value="Unassembled WGS sequence"/>
</dbReference>
<keyword evidence="2" id="KW-1185">Reference proteome</keyword>
<protein>
    <submittedName>
        <fullName evidence="1">Uncharacterized protein</fullName>
    </submittedName>
</protein>
<sequence>MTLLSLSGLLVNNMAAAVAADGDPAAGDRIEFAVLVRGRGSTAEWLADLLRAQELTVECTAVRRETHHLLLIRLPPHTAPQAAEQVGLFKMHKDGYEKPFHRSNWRDFSHSEEPDPASLFSLAERQEIVQHLLYSIRATQLTEVVGVQPRRIPIYPGQSIFAVCQRARIIKAQFPPHDYANLYAIRSVWLSHLTIPVHMIRAYFGLRIAFYYAFLSFYTWSLMVPMVMGVLVHQHRDSLRWRVAGVLFNLFWNTIILEVWKRRAENLCCVWGLHETPPTRNRLLYSVEEHSALQKISRVMVSHVVVGLCVSLCVFQQYEYFCLESYVAIEFPSPSWGNKLVRVLPGVLNTLVAMAFSDVYRALSQRLTEWENHQTQGEYLRHLTGKLIVFDFFGRFGTLFYTAFYLQNVRLLRKQVYIQLVLAFTKDNLVEVAMPRAVREISALIRNLIRRDSSYLPGVHSILSEAEMTAYNSTYMDYYKMFSQFAFVFLFGPIVPLAPLVAFFGNLLEMLVVGYKLIVVFQRPLKVGFDGIGIWEPAFRAIGFLAVPSNIALLCVENPDPLSTLSRLFTDTEFVLFLVSLEHIILFLKLVLQYTLRSQTVCPHAYFRPVL</sequence>
<gene>
    <name evidence="1" type="ORF">HPB47_022693</name>
</gene>
<reference evidence="1 2" key="1">
    <citation type="journal article" date="2020" name="Cell">
        <title>Large-Scale Comparative Analyses of Tick Genomes Elucidate Their Genetic Diversity and Vector Capacities.</title>
        <authorList>
            <consortium name="Tick Genome and Microbiome Consortium (TIGMIC)"/>
            <person name="Jia N."/>
            <person name="Wang J."/>
            <person name="Shi W."/>
            <person name="Du L."/>
            <person name="Sun Y."/>
            <person name="Zhan W."/>
            <person name="Jiang J.F."/>
            <person name="Wang Q."/>
            <person name="Zhang B."/>
            <person name="Ji P."/>
            <person name="Bell-Sakyi L."/>
            <person name="Cui X.M."/>
            <person name="Yuan T.T."/>
            <person name="Jiang B.G."/>
            <person name="Yang W.F."/>
            <person name="Lam T.T."/>
            <person name="Chang Q.C."/>
            <person name="Ding S.J."/>
            <person name="Wang X.J."/>
            <person name="Zhu J.G."/>
            <person name="Ruan X.D."/>
            <person name="Zhao L."/>
            <person name="Wei J.T."/>
            <person name="Ye R.Z."/>
            <person name="Que T.C."/>
            <person name="Du C.H."/>
            <person name="Zhou Y.H."/>
            <person name="Cheng J.X."/>
            <person name="Dai P.F."/>
            <person name="Guo W.B."/>
            <person name="Han X.H."/>
            <person name="Huang E.J."/>
            <person name="Li L.F."/>
            <person name="Wei W."/>
            <person name="Gao Y.C."/>
            <person name="Liu J.Z."/>
            <person name="Shao H.Z."/>
            <person name="Wang X."/>
            <person name="Wang C.C."/>
            <person name="Yang T.C."/>
            <person name="Huo Q.B."/>
            <person name="Li W."/>
            <person name="Chen H.Y."/>
            <person name="Chen S.E."/>
            <person name="Zhou L.G."/>
            <person name="Ni X.B."/>
            <person name="Tian J.H."/>
            <person name="Sheng Y."/>
            <person name="Liu T."/>
            <person name="Pan Y.S."/>
            <person name="Xia L.Y."/>
            <person name="Li J."/>
            <person name="Zhao F."/>
            <person name="Cao W.C."/>
        </authorList>
    </citation>
    <scope>NUCLEOTIDE SEQUENCE [LARGE SCALE GENOMIC DNA]</scope>
    <source>
        <strain evidence="1">Iper-2018</strain>
    </source>
</reference>